<dbReference type="PANTHER" id="PTHR43191">
    <property type="entry name" value="RRNA METHYLTRANSFERASE 3"/>
    <property type="match status" value="1"/>
</dbReference>
<dbReference type="EMBL" id="DVGK01000021">
    <property type="protein sequence ID" value="HIR12540.1"/>
    <property type="molecule type" value="Genomic_DNA"/>
</dbReference>
<comment type="caution">
    <text evidence="5">The sequence shown here is derived from an EMBL/GenBank/DDBJ whole genome shotgun (WGS) entry which is preliminary data.</text>
</comment>
<keyword evidence="1 5" id="KW-0489">Methyltransferase</keyword>
<feature type="domain" description="tRNA/rRNA methyltransferase SpoU type" evidence="4">
    <location>
        <begin position="215"/>
        <end position="290"/>
    </location>
</feature>
<dbReference type="InterPro" id="IPR029028">
    <property type="entry name" value="Alpha/beta_knot_MTases"/>
</dbReference>
<dbReference type="Gene3D" id="3.40.1280.10">
    <property type="match status" value="1"/>
</dbReference>
<dbReference type="InterPro" id="IPR029064">
    <property type="entry name" value="Ribosomal_eL30-like_sf"/>
</dbReference>
<gene>
    <name evidence="5" type="ORF">IAB31_01295</name>
</gene>
<dbReference type="GO" id="GO:0006396">
    <property type="term" value="P:RNA processing"/>
    <property type="evidence" value="ECO:0007669"/>
    <property type="project" value="InterPro"/>
</dbReference>
<dbReference type="Gene3D" id="3.30.1330.30">
    <property type="match status" value="1"/>
</dbReference>
<evidence type="ECO:0000256" key="2">
    <source>
        <dbReference type="ARBA" id="ARBA00022679"/>
    </source>
</evidence>
<sequence length="299" mass="32727">MRDRIKQIVDFEAPELDVYARFTEAQLLNKDRPEDGLFIAESPKVILRALDAGYVPVSILTEERHIEGEGREVIARCRDIPVYTAGFDVLTRLTGFPLTRGMLCAMHRKPLPSPAEICRGAKRIAVLENVMNPTNVGAIIRSAAALNMDGVLLTPGCSNPLYRRAVRVSMGTVFQIPWTILGGEAADESRGKEDSEREKAGNRKTEVWPGTGMTLLKELGFRTAAMALTDNSVEIDDEEVCREEKLAVILGTEGDGLSPETIAACDYTVRIPMSHGVDSLNVAAASAVAFWQLGRGNRK</sequence>
<dbReference type="Proteomes" id="UP000886757">
    <property type="component" value="Unassembled WGS sequence"/>
</dbReference>
<reference evidence="5" key="2">
    <citation type="journal article" date="2021" name="PeerJ">
        <title>Extensive microbial diversity within the chicken gut microbiome revealed by metagenomics and culture.</title>
        <authorList>
            <person name="Gilroy R."/>
            <person name="Ravi A."/>
            <person name="Getino M."/>
            <person name="Pursley I."/>
            <person name="Horton D.L."/>
            <person name="Alikhan N.F."/>
            <person name="Baker D."/>
            <person name="Gharbi K."/>
            <person name="Hall N."/>
            <person name="Watson M."/>
            <person name="Adriaenssens E.M."/>
            <person name="Foster-Nyarko E."/>
            <person name="Jarju S."/>
            <person name="Secka A."/>
            <person name="Antonio M."/>
            <person name="Oren A."/>
            <person name="Chaudhuri R.R."/>
            <person name="La Ragione R."/>
            <person name="Hildebrand F."/>
            <person name="Pallen M.J."/>
        </authorList>
    </citation>
    <scope>NUCLEOTIDE SEQUENCE</scope>
    <source>
        <strain evidence="5">ChiSjej4B22-8148</strain>
    </source>
</reference>
<organism evidence="5 6">
    <name type="scientific">Candidatus Choladousia intestinavium</name>
    <dbReference type="NCBI Taxonomy" id="2840727"/>
    <lineage>
        <taxon>Bacteria</taxon>
        <taxon>Bacillati</taxon>
        <taxon>Bacillota</taxon>
        <taxon>Clostridia</taxon>
        <taxon>Lachnospirales</taxon>
        <taxon>Lachnospiraceae</taxon>
        <taxon>Lachnospiraceae incertae sedis</taxon>
        <taxon>Candidatus Choladousia</taxon>
    </lineage>
</organism>
<dbReference type="Pfam" id="PF00588">
    <property type="entry name" value="SpoU_methylase"/>
    <property type="match status" value="2"/>
</dbReference>
<name>A0A9D1D7U0_9FIRM</name>
<dbReference type="PANTHER" id="PTHR43191:SF12">
    <property type="entry name" value="RRNA METHYLASE"/>
    <property type="match status" value="1"/>
</dbReference>
<dbReference type="InterPro" id="IPR029026">
    <property type="entry name" value="tRNA_m1G_MTases_N"/>
</dbReference>
<dbReference type="SUPFAM" id="SSF55315">
    <property type="entry name" value="L30e-like"/>
    <property type="match status" value="1"/>
</dbReference>
<feature type="compositionally biased region" description="Basic and acidic residues" evidence="3">
    <location>
        <begin position="187"/>
        <end position="206"/>
    </location>
</feature>
<evidence type="ECO:0000256" key="3">
    <source>
        <dbReference type="SAM" id="MobiDB-lite"/>
    </source>
</evidence>
<dbReference type="CDD" id="cd18095">
    <property type="entry name" value="SpoU-like_rRNA-MTase"/>
    <property type="match status" value="1"/>
</dbReference>
<evidence type="ECO:0000256" key="1">
    <source>
        <dbReference type="ARBA" id="ARBA00022603"/>
    </source>
</evidence>
<reference evidence="5" key="1">
    <citation type="submission" date="2020-10" db="EMBL/GenBank/DDBJ databases">
        <authorList>
            <person name="Gilroy R."/>
        </authorList>
    </citation>
    <scope>NUCLEOTIDE SEQUENCE</scope>
    <source>
        <strain evidence="5">ChiSjej4B22-8148</strain>
    </source>
</reference>
<proteinExistence type="predicted"/>
<dbReference type="GO" id="GO:0008173">
    <property type="term" value="F:RNA methyltransferase activity"/>
    <property type="evidence" value="ECO:0007669"/>
    <property type="project" value="InterPro"/>
</dbReference>
<feature type="domain" description="tRNA/rRNA methyltransferase SpoU type" evidence="4">
    <location>
        <begin position="124"/>
        <end position="180"/>
    </location>
</feature>
<dbReference type="InterPro" id="IPR001537">
    <property type="entry name" value="SpoU_MeTrfase"/>
</dbReference>
<accession>A0A9D1D7U0</accession>
<dbReference type="InterPro" id="IPR051259">
    <property type="entry name" value="rRNA_Methyltransferase"/>
</dbReference>
<evidence type="ECO:0000313" key="5">
    <source>
        <dbReference type="EMBL" id="HIR12540.1"/>
    </source>
</evidence>
<protein>
    <submittedName>
        <fullName evidence="5">RNA methyltransferase</fullName>
    </submittedName>
</protein>
<keyword evidence="2" id="KW-0808">Transferase</keyword>
<dbReference type="GO" id="GO:0003723">
    <property type="term" value="F:RNA binding"/>
    <property type="evidence" value="ECO:0007669"/>
    <property type="project" value="InterPro"/>
</dbReference>
<feature type="region of interest" description="Disordered" evidence="3">
    <location>
        <begin position="185"/>
        <end position="207"/>
    </location>
</feature>
<dbReference type="SUPFAM" id="SSF75217">
    <property type="entry name" value="alpha/beta knot"/>
    <property type="match status" value="1"/>
</dbReference>
<dbReference type="GO" id="GO:0032259">
    <property type="term" value="P:methylation"/>
    <property type="evidence" value="ECO:0007669"/>
    <property type="project" value="UniProtKB-KW"/>
</dbReference>
<dbReference type="AlphaFoldDB" id="A0A9D1D7U0"/>
<evidence type="ECO:0000313" key="6">
    <source>
        <dbReference type="Proteomes" id="UP000886757"/>
    </source>
</evidence>
<evidence type="ECO:0000259" key="4">
    <source>
        <dbReference type="Pfam" id="PF00588"/>
    </source>
</evidence>